<name>A0AAW1H696_SAPOF</name>
<dbReference type="SUPFAM" id="SSF81383">
    <property type="entry name" value="F-box domain"/>
    <property type="match status" value="1"/>
</dbReference>
<evidence type="ECO:0000313" key="3">
    <source>
        <dbReference type="Proteomes" id="UP001443914"/>
    </source>
</evidence>
<dbReference type="Gene3D" id="1.20.1280.50">
    <property type="match status" value="1"/>
</dbReference>
<dbReference type="InterPro" id="IPR001810">
    <property type="entry name" value="F-box_dom"/>
</dbReference>
<evidence type="ECO:0000259" key="1">
    <source>
        <dbReference type="Pfam" id="PF00646"/>
    </source>
</evidence>
<dbReference type="Proteomes" id="UP001443914">
    <property type="component" value="Unassembled WGS sequence"/>
</dbReference>
<keyword evidence="3" id="KW-1185">Reference proteome</keyword>
<dbReference type="InterPro" id="IPR050796">
    <property type="entry name" value="SCF_F-box_component"/>
</dbReference>
<accession>A0AAW1H696</accession>
<reference evidence="2" key="1">
    <citation type="submission" date="2024-03" db="EMBL/GenBank/DDBJ databases">
        <title>WGS assembly of Saponaria officinalis var. Norfolk2.</title>
        <authorList>
            <person name="Jenkins J."/>
            <person name="Shu S."/>
            <person name="Grimwood J."/>
            <person name="Barry K."/>
            <person name="Goodstein D."/>
            <person name="Schmutz J."/>
            <person name="Leebens-Mack J."/>
            <person name="Osbourn A."/>
        </authorList>
    </citation>
    <scope>NUCLEOTIDE SEQUENCE [LARGE SCALE GENOMIC DNA]</scope>
    <source>
        <strain evidence="2">JIC</strain>
    </source>
</reference>
<dbReference type="Pfam" id="PF00646">
    <property type="entry name" value="F-box"/>
    <property type="match status" value="1"/>
</dbReference>
<sequence>MENNEHIPHDIVTNEIFTRLSPKCLGRCKCVCRSWKFHIETPKFIQFHYDFMVKFESNLSLIITCGSSLYILHNFLGDGTRQLTSVAMPAFARNTGIKIVGSHNGLVCIGSGKTLNNYFFFNSNMPRNLKILPFAQNVLSRTFGGKSLDFLQNRCLMTPGFGYDHIDEIYKLVYIFILTDDREPQPEGMVYNSKTGSWTRLEPPMYVEPPLSIDRWIFCGELNNCLHFVGQRDKNIIITFDLHDEIWGEINLPCCKLGFEVEKEEYELDEGYEIRVMILLMQVF</sequence>
<dbReference type="InterPro" id="IPR036047">
    <property type="entry name" value="F-box-like_dom_sf"/>
</dbReference>
<dbReference type="PANTHER" id="PTHR31672:SF13">
    <property type="entry name" value="F-BOX PROTEIN CPR30-LIKE"/>
    <property type="match status" value="1"/>
</dbReference>
<gene>
    <name evidence="2" type="ORF">RND81_12G018100</name>
</gene>
<dbReference type="PANTHER" id="PTHR31672">
    <property type="entry name" value="BNACNNG10540D PROTEIN"/>
    <property type="match status" value="1"/>
</dbReference>
<organism evidence="2 3">
    <name type="scientific">Saponaria officinalis</name>
    <name type="common">Common soapwort</name>
    <name type="synonym">Lychnis saponaria</name>
    <dbReference type="NCBI Taxonomy" id="3572"/>
    <lineage>
        <taxon>Eukaryota</taxon>
        <taxon>Viridiplantae</taxon>
        <taxon>Streptophyta</taxon>
        <taxon>Embryophyta</taxon>
        <taxon>Tracheophyta</taxon>
        <taxon>Spermatophyta</taxon>
        <taxon>Magnoliopsida</taxon>
        <taxon>eudicotyledons</taxon>
        <taxon>Gunneridae</taxon>
        <taxon>Pentapetalae</taxon>
        <taxon>Caryophyllales</taxon>
        <taxon>Caryophyllaceae</taxon>
        <taxon>Caryophylleae</taxon>
        <taxon>Saponaria</taxon>
    </lineage>
</organism>
<dbReference type="AlphaFoldDB" id="A0AAW1H696"/>
<feature type="domain" description="F-box" evidence="1">
    <location>
        <begin position="12"/>
        <end position="45"/>
    </location>
</feature>
<proteinExistence type="predicted"/>
<protein>
    <recommendedName>
        <fullName evidence="1">F-box domain-containing protein</fullName>
    </recommendedName>
</protein>
<dbReference type="EMBL" id="JBDFQZ010000012">
    <property type="protein sequence ID" value="KAK9671265.1"/>
    <property type="molecule type" value="Genomic_DNA"/>
</dbReference>
<comment type="caution">
    <text evidence="2">The sequence shown here is derived from an EMBL/GenBank/DDBJ whole genome shotgun (WGS) entry which is preliminary data.</text>
</comment>
<evidence type="ECO:0000313" key="2">
    <source>
        <dbReference type="EMBL" id="KAK9671265.1"/>
    </source>
</evidence>